<organism evidence="1 2">
    <name type="scientific">Actinomadura rugatobispora</name>
    <dbReference type="NCBI Taxonomy" id="1994"/>
    <lineage>
        <taxon>Bacteria</taxon>
        <taxon>Bacillati</taxon>
        <taxon>Actinomycetota</taxon>
        <taxon>Actinomycetes</taxon>
        <taxon>Streptosporangiales</taxon>
        <taxon>Thermomonosporaceae</taxon>
        <taxon>Actinomadura</taxon>
    </lineage>
</organism>
<sequence>MCDEPALPPAVQDALREYRRLLDEHGPAWGEDPITYVKQIETSAYLMNEQAFWLTCMNQVAERHPGARDAEFEARMRELDVHEIIRDALGGQVLDNLAALRLTPGGASLDARPQTVLDGGEAGDGAAFRTGLLLDSSRDEPATVHVNDEPHHVPPRGARLISIAPGDALTVDGGDIPLGALVRAVPSATLRLRAGMPCRWSVIGENGQGWYPDGAPPRLDSHRTPYFHGDDLLLRVPAEPLTVRVTRGMEYGTEERTLTPVPGTGTVLELTPERLYDAAAQGWYGGDMHVHMNWTGDTVGTPAQAAAVQHGEDLHVLNLVAGNVASERVYDREALEHWAGQDLPWSDAAHIARLGVEYRNDILGHLYAFGVRRPPRRYHTGFLDTADWPPNAEGCAELRELGAVLGYSHPFHVPIGPDAPPAAALTAGRNCSAREIVVDAALGLIDSLDVLNHSSVHTTAVVYRHLLGAGNVLAATAGTDAMLSFCRRGNQSSPPGWERVYARVEGDLTAESFAEAVRCGRTFATTGPWLELEVDGLGPGDVLDTLPGDHVTATATAIGPEVTRLEIRTAERVVAEGPPPRITARIELGEPTYVVAVASGPRHPRSFHHTGAYAHTSPVYIDLGGDQVARESDLRWCLDYLDRWEELLRAQGRFDAGGQLTDHLDLIDRARGVYRDRLRRPRRARRG</sequence>
<dbReference type="Proteomes" id="UP001596074">
    <property type="component" value="Unassembled WGS sequence"/>
</dbReference>
<dbReference type="SUPFAM" id="SSF89550">
    <property type="entry name" value="PHP domain-like"/>
    <property type="match status" value="1"/>
</dbReference>
<keyword evidence="2" id="KW-1185">Reference proteome</keyword>
<reference evidence="2" key="1">
    <citation type="journal article" date="2019" name="Int. J. Syst. Evol. Microbiol.">
        <title>The Global Catalogue of Microorganisms (GCM) 10K type strain sequencing project: providing services to taxonomists for standard genome sequencing and annotation.</title>
        <authorList>
            <consortium name="The Broad Institute Genomics Platform"/>
            <consortium name="The Broad Institute Genome Sequencing Center for Infectious Disease"/>
            <person name="Wu L."/>
            <person name="Ma J."/>
        </authorList>
    </citation>
    <scope>NUCLEOTIDE SEQUENCE [LARGE SCALE GENOMIC DNA]</scope>
    <source>
        <strain evidence="2">KCTC 42087</strain>
    </source>
</reference>
<comment type="caution">
    <text evidence="1">The sequence shown here is derived from an EMBL/GenBank/DDBJ whole genome shotgun (WGS) entry which is preliminary data.</text>
</comment>
<evidence type="ECO:0000313" key="1">
    <source>
        <dbReference type="EMBL" id="MFC5747827.1"/>
    </source>
</evidence>
<proteinExistence type="predicted"/>
<gene>
    <name evidence="1" type="ORF">ACFPZN_19545</name>
</gene>
<protein>
    <submittedName>
        <fullName evidence="1">CehA/McbA family metallohydrolase</fullName>
    </submittedName>
</protein>
<accession>A0ABW0ZZD8</accession>
<dbReference type="Gene3D" id="3.20.20.140">
    <property type="entry name" value="Metal-dependent hydrolases"/>
    <property type="match status" value="1"/>
</dbReference>
<dbReference type="RefSeq" id="WP_378283444.1">
    <property type="nucleotide sequence ID" value="NZ_JBHSON010000025.1"/>
</dbReference>
<name>A0ABW0ZZD8_9ACTN</name>
<dbReference type="InterPro" id="IPR016195">
    <property type="entry name" value="Pol/histidinol_Pase-like"/>
</dbReference>
<evidence type="ECO:0000313" key="2">
    <source>
        <dbReference type="Proteomes" id="UP001596074"/>
    </source>
</evidence>
<dbReference type="NCBIfam" id="NF038032">
    <property type="entry name" value="CehA_McbA_metalo"/>
    <property type="match status" value="1"/>
</dbReference>
<dbReference type="EMBL" id="JBHSON010000025">
    <property type="protein sequence ID" value="MFC5747827.1"/>
    <property type="molecule type" value="Genomic_DNA"/>
</dbReference>